<dbReference type="SMART" id="SM00369">
    <property type="entry name" value="LRR_TYP"/>
    <property type="match status" value="2"/>
</dbReference>
<proteinExistence type="predicted"/>
<gene>
    <name evidence="4" type="ORF">Egran_02891</name>
</gene>
<comment type="caution">
    <text evidence="4">The sequence shown here is derived from an EMBL/GenBank/DDBJ whole genome shotgun (WGS) entry which is preliminary data.</text>
</comment>
<keyword evidence="1" id="KW-0433">Leucine-rich repeat</keyword>
<dbReference type="InterPro" id="IPR001611">
    <property type="entry name" value="Leu-rich_rpt"/>
</dbReference>
<feature type="region of interest" description="Disordered" evidence="3">
    <location>
        <begin position="1"/>
        <end position="74"/>
    </location>
</feature>
<feature type="compositionally biased region" description="Pro residues" evidence="3">
    <location>
        <begin position="1"/>
        <end position="11"/>
    </location>
</feature>
<keyword evidence="2" id="KW-0677">Repeat</keyword>
<feature type="compositionally biased region" description="Polar residues" evidence="3">
    <location>
        <begin position="65"/>
        <end position="74"/>
    </location>
</feature>
<keyword evidence="5" id="KW-1185">Reference proteome</keyword>
<feature type="compositionally biased region" description="Low complexity" evidence="3">
    <location>
        <begin position="45"/>
        <end position="60"/>
    </location>
</feature>
<dbReference type="OrthoDB" id="1274115at2759"/>
<dbReference type="SUPFAM" id="SSF52058">
    <property type="entry name" value="L domain-like"/>
    <property type="match status" value="1"/>
</dbReference>
<evidence type="ECO:0000313" key="5">
    <source>
        <dbReference type="Proteomes" id="UP000243515"/>
    </source>
</evidence>
<dbReference type="AlphaFoldDB" id="A0A232LZT6"/>
<dbReference type="PROSITE" id="PS51450">
    <property type="entry name" value="LRR"/>
    <property type="match status" value="1"/>
</dbReference>
<dbReference type="InterPro" id="IPR050333">
    <property type="entry name" value="SLRP"/>
</dbReference>
<dbReference type="InterPro" id="IPR003591">
    <property type="entry name" value="Leu-rich_rpt_typical-subtyp"/>
</dbReference>
<evidence type="ECO:0000256" key="2">
    <source>
        <dbReference type="ARBA" id="ARBA00022737"/>
    </source>
</evidence>
<evidence type="ECO:0000313" key="4">
    <source>
        <dbReference type="EMBL" id="OXV09347.1"/>
    </source>
</evidence>
<dbReference type="Pfam" id="PF13855">
    <property type="entry name" value="LRR_8"/>
    <property type="match status" value="1"/>
</dbReference>
<organism evidence="4 5">
    <name type="scientific">Elaphomyces granulatus</name>
    <dbReference type="NCBI Taxonomy" id="519963"/>
    <lineage>
        <taxon>Eukaryota</taxon>
        <taxon>Fungi</taxon>
        <taxon>Dikarya</taxon>
        <taxon>Ascomycota</taxon>
        <taxon>Pezizomycotina</taxon>
        <taxon>Eurotiomycetes</taxon>
        <taxon>Eurotiomycetidae</taxon>
        <taxon>Eurotiales</taxon>
        <taxon>Elaphomycetaceae</taxon>
        <taxon>Elaphomyces</taxon>
    </lineage>
</organism>
<sequence length="516" mass="58482">MDDEIPLPPPPKIRHRSPAAPSNLKSNSPFQKPARPSRSSRFDDLSSLPSSDPALFSSDDIPASSLENYNDNTLGTSATRKRRYHGTWWGEMARDTRKKRVDFKEKRHIDSGVWMGSDESSEFALSMSEDVSLSREEFLRTTNGPSTSEGPANVLLIGDDARAIDPEHKCYPRYGQLYRPRAILEPKEHELARSIVNDCLEKGQDSIDLSGGGLRSIPSGLLQPLLHLTRQPAALRPPFIDNLYSPLEPFLRLFLSGNALTELSSELFELTNLKVLSLRNNDLKELPSAIRKLTALQQINVSVNSLQYLPWEILWLIKNGELTHLTVHPNPLLPLEEANVEWRYKDGAPPDEAWVPIQVAISPVQRFNMEGLPVADAKARGVLEVSSETVSRVPSLRDLALLECNRFPYLDQFLDSDLSDYPELVVRLLKRAREIRNAGDRCCSVCNRKFVVARTEWIEWWDCTTYENGLKRPRDPGEKLRPLPFIRRGCSWACIPSREIVEHSWTLIPNGFDFLT</sequence>
<dbReference type="EMBL" id="NPHW01003583">
    <property type="protein sequence ID" value="OXV09347.1"/>
    <property type="molecule type" value="Genomic_DNA"/>
</dbReference>
<protein>
    <submittedName>
        <fullName evidence="4">Uncharacterized protein</fullName>
    </submittedName>
</protein>
<dbReference type="Proteomes" id="UP000243515">
    <property type="component" value="Unassembled WGS sequence"/>
</dbReference>
<reference evidence="4 5" key="1">
    <citation type="journal article" date="2015" name="Environ. Microbiol.">
        <title>Metagenome sequence of Elaphomyces granulatus from sporocarp tissue reveals Ascomycota ectomycorrhizal fingerprints of genome expansion and a Proteobacteria-rich microbiome.</title>
        <authorList>
            <person name="Quandt C.A."/>
            <person name="Kohler A."/>
            <person name="Hesse C.N."/>
            <person name="Sharpton T.J."/>
            <person name="Martin F."/>
            <person name="Spatafora J.W."/>
        </authorList>
    </citation>
    <scope>NUCLEOTIDE SEQUENCE [LARGE SCALE GENOMIC DNA]</scope>
    <source>
        <strain evidence="4 5">OSC145934</strain>
    </source>
</reference>
<dbReference type="InterPro" id="IPR032675">
    <property type="entry name" value="LRR_dom_sf"/>
</dbReference>
<dbReference type="PANTHER" id="PTHR45712">
    <property type="entry name" value="AGAP008170-PA"/>
    <property type="match status" value="1"/>
</dbReference>
<name>A0A232LZT6_9EURO</name>
<dbReference type="Gene3D" id="3.80.10.10">
    <property type="entry name" value="Ribonuclease Inhibitor"/>
    <property type="match status" value="1"/>
</dbReference>
<accession>A0A232LZT6</accession>
<evidence type="ECO:0000256" key="1">
    <source>
        <dbReference type="ARBA" id="ARBA00022614"/>
    </source>
</evidence>
<dbReference type="PANTHER" id="PTHR45712:SF22">
    <property type="entry name" value="INSULIN-LIKE GROWTH FACTOR-BINDING PROTEIN COMPLEX ACID LABILE SUBUNIT"/>
    <property type="match status" value="1"/>
</dbReference>
<evidence type="ECO:0000256" key="3">
    <source>
        <dbReference type="SAM" id="MobiDB-lite"/>
    </source>
</evidence>